<proteinExistence type="predicted"/>
<evidence type="ECO:0000313" key="2">
    <source>
        <dbReference type="Proteomes" id="UP000192920"/>
    </source>
</evidence>
<dbReference type="Proteomes" id="UP000192920">
    <property type="component" value="Unassembled WGS sequence"/>
</dbReference>
<evidence type="ECO:0000313" key="1">
    <source>
        <dbReference type="EMBL" id="SMF02298.1"/>
    </source>
</evidence>
<dbReference type="AlphaFoldDB" id="A0A1Y6BB40"/>
<dbReference type="RefSeq" id="WP_159453014.1">
    <property type="nucleotide sequence ID" value="NZ_FXAG01000003.1"/>
</dbReference>
<keyword evidence="2" id="KW-1185">Reference proteome</keyword>
<sequence length="55" mass="6411">MAATHIGYYGMKDLVCGQKIDWGWFDRMRQQLWQEFGLRQKSILALPLAKNPKNG</sequence>
<gene>
    <name evidence="1" type="ORF">SAMN02745746_00791</name>
</gene>
<accession>A0A1Y6BB40</accession>
<name>A0A1Y6BB40_9NEIS</name>
<protein>
    <submittedName>
        <fullName evidence="1">Uncharacterized protein</fullName>
    </submittedName>
</protein>
<reference evidence="2" key="1">
    <citation type="submission" date="2017-04" db="EMBL/GenBank/DDBJ databases">
        <authorList>
            <person name="Varghese N."/>
            <person name="Submissions S."/>
        </authorList>
    </citation>
    <scope>NUCLEOTIDE SEQUENCE [LARGE SCALE GENOMIC DNA]</scope>
    <source>
        <strain evidence="2">DSM 22618</strain>
    </source>
</reference>
<dbReference type="EMBL" id="FXAG01000003">
    <property type="protein sequence ID" value="SMF02298.1"/>
    <property type="molecule type" value="Genomic_DNA"/>
</dbReference>
<organism evidence="1 2">
    <name type="scientific">Pseudogulbenkiania subflava DSM 22618</name>
    <dbReference type="NCBI Taxonomy" id="1123014"/>
    <lineage>
        <taxon>Bacteria</taxon>
        <taxon>Pseudomonadati</taxon>
        <taxon>Pseudomonadota</taxon>
        <taxon>Betaproteobacteria</taxon>
        <taxon>Neisseriales</taxon>
        <taxon>Chromobacteriaceae</taxon>
        <taxon>Pseudogulbenkiania</taxon>
    </lineage>
</organism>